<keyword evidence="3" id="KW-1185">Reference proteome</keyword>
<dbReference type="Proteomes" id="UP001153269">
    <property type="component" value="Unassembled WGS sequence"/>
</dbReference>
<accession>A0A9N7VWP9</accession>
<name>A0A9N7VWP9_PLEPL</name>
<feature type="region of interest" description="Disordered" evidence="1">
    <location>
        <begin position="1"/>
        <end position="38"/>
    </location>
</feature>
<evidence type="ECO:0000313" key="2">
    <source>
        <dbReference type="EMBL" id="CAB1455786.1"/>
    </source>
</evidence>
<evidence type="ECO:0000313" key="3">
    <source>
        <dbReference type="Proteomes" id="UP001153269"/>
    </source>
</evidence>
<protein>
    <submittedName>
        <fullName evidence="2">Uncharacterized protein</fullName>
    </submittedName>
</protein>
<dbReference type="AlphaFoldDB" id="A0A9N7VWP9"/>
<dbReference type="EMBL" id="CADEAL010004269">
    <property type="protein sequence ID" value="CAB1455786.1"/>
    <property type="molecule type" value="Genomic_DNA"/>
</dbReference>
<feature type="compositionally biased region" description="Polar residues" evidence="1">
    <location>
        <begin position="1"/>
        <end position="13"/>
    </location>
</feature>
<organism evidence="2 3">
    <name type="scientific">Pleuronectes platessa</name>
    <name type="common">European plaice</name>
    <dbReference type="NCBI Taxonomy" id="8262"/>
    <lineage>
        <taxon>Eukaryota</taxon>
        <taxon>Metazoa</taxon>
        <taxon>Chordata</taxon>
        <taxon>Craniata</taxon>
        <taxon>Vertebrata</taxon>
        <taxon>Euteleostomi</taxon>
        <taxon>Actinopterygii</taxon>
        <taxon>Neopterygii</taxon>
        <taxon>Teleostei</taxon>
        <taxon>Neoteleostei</taxon>
        <taxon>Acanthomorphata</taxon>
        <taxon>Carangaria</taxon>
        <taxon>Pleuronectiformes</taxon>
        <taxon>Pleuronectoidei</taxon>
        <taxon>Pleuronectidae</taxon>
        <taxon>Pleuronectes</taxon>
    </lineage>
</organism>
<evidence type="ECO:0000256" key="1">
    <source>
        <dbReference type="SAM" id="MobiDB-lite"/>
    </source>
</evidence>
<proteinExistence type="predicted"/>
<comment type="caution">
    <text evidence="2">The sequence shown here is derived from an EMBL/GenBank/DDBJ whole genome shotgun (WGS) entry which is preliminary data.</text>
</comment>
<sequence length="158" mass="16877">MRSTNMSHVSLQSGVEAFQPRAGGRQNNREAGGPDQLSPLLRFKTCLIGFPERPRRGKGELVTSPSVPVEGGGARWGGWGSLISHRWTPPVAINQSQSPAGARRGSTAGREREGGRAWSLEPRLGPPPTPSTDSFLLKSEGTLLHSSSFLTQIDLGPV</sequence>
<gene>
    <name evidence="2" type="ORF">PLEPLA_LOCUS43567</name>
</gene>
<feature type="region of interest" description="Disordered" evidence="1">
    <location>
        <begin position="92"/>
        <end position="136"/>
    </location>
</feature>
<reference evidence="2" key="1">
    <citation type="submission" date="2020-03" db="EMBL/GenBank/DDBJ databases">
        <authorList>
            <person name="Weist P."/>
        </authorList>
    </citation>
    <scope>NUCLEOTIDE SEQUENCE</scope>
</reference>